<evidence type="ECO:0000313" key="3">
    <source>
        <dbReference type="Proteomes" id="UP000189933"/>
    </source>
</evidence>
<dbReference type="InterPro" id="IPR003741">
    <property type="entry name" value="LUD_dom"/>
</dbReference>
<dbReference type="PANTHER" id="PTHR43682">
    <property type="entry name" value="LACTATE UTILIZATION PROTEIN C"/>
    <property type="match status" value="1"/>
</dbReference>
<keyword evidence="3" id="KW-1185">Reference proteome</keyword>
<protein>
    <submittedName>
        <fullName evidence="2">L-lactate dehydrogenase complex protein LldG</fullName>
    </submittedName>
</protein>
<dbReference type="Pfam" id="PF02589">
    <property type="entry name" value="LUD_dom"/>
    <property type="match status" value="1"/>
</dbReference>
<name>A0A1T4NTV9_9FIRM</name>
<dbReference type="EMBL" id="FUXM01000008">
    <property type="protein sequence ID" value="SJZ82585.1"/>
    <property type="molecule type" value="Genomic_DNA"/>
</dbReference>
<accession>A0A1T4NTV9</accession>
<dbReference type="RefSeq" id="WP_078665111.1">
    <property type="nucleotide sequence ID" value="NZ_FUXM01000008.1"/>
</dbReference>
<dbReference type="AlphaFoldDB" id="A0A1T4NTV9"/>
<dbReference type="InterPro" id="IPR037171">
    <property type="entry name" value="NagB/RpiA_transferase-like"/>
</dbReference>
<dbReference type="SUPFAM" id="SSF100950">
    <property type="entry name" value="NagB/RpiA/CoA transferase-like"/>
    <property type="match status" value="1"/>
</dbReference>
<evidence type="ECO:0000259" key="1">
    <source>
        <dbReference type="Pfam" id="PF02589"/>
    </source>
</evidence>
<gene>
    <name evidence="2" type="ORF">SAMN02745885_01019</name>
</gene>
<evidence type="ECO:0000313" key="2">
    <source>
        <dbReference type="EMBL" id="SJZ82585.1"/>
    </source>
</evidence>
<organism evidence="2 3">
    <name type="scientific">Carboxydocella sporoproducens DSM 16521</name>
    <dbReference type="NCBI Taxonomy" id="1121270"/>
    <lineage>
        <taxon>Bacteria</taxon>
        <taxon>Bacillati</taxon>
        <taxon>Bacillota</taxon>
        <taxon>Clostridia</taxon>
        <taxon>Eubacteriales</taxon>
        <taxon>Clostridiales Family XVI. Incertae Sedis</taxon>
        <taxon>Carboxydocella</taxon>
    </lineage>
</organism>
<dbReference type="PANTHER" id="PTHR43682:SF1">
    <property type="entry name" value="LACTATE UTILIZATION PROTEIN C"/>
    <property type="match status" value="1"/>
</dbReference>
<proteinExistence type="predicted"/>
<sequence>MWEAFKTRAEAVGAEVYRFASQTEALDFILTFLVQEGVANRPGAYAFWADSPLIQGMDLSALEEKIPGLKFACTKELAAQARIGISQMDWGLADTGTLVQVATQVEQRLVSTLPEIHLAILGTRQILPDMGTLLPRVKPTEASYLAFITGPSRTADIERVLTIGVHGPGRLVIVLVDDLGGGN</sequence>
<dbReference type="OrthoDB" id="9794157at2"/>
<dbReference type="Proteomes" id="UP000189933">
    <property type="component" value="Unassembled WGS sequence"/>
</dbReference>
<feature type="domain" description="LUD" evidence="1">
    <location>
        <begin position="3"/>
        <end position="176"/>
    </location>
</feature>
<reference evidence="3" key="1">
    <citation type="submission" date="2017-02" db="EMBL/GenBank/DDBJ databases">
        <authorList>
            <person name="Varghese N."/>
            <person name="Submissions S."/>
        </authorList>
    </citation>
    <scope>NUCLEOTIDE SEQUENCE [LARGE SCALE GENOMIC DNA]</scope>
    <source>
        <strain evidence="3">DSM 16521</strain>
    </source>
</reference>
<dbReference type="Gene3D" id="3.40.50.10420">
    <property type="entry name" value="NagB/RpiA/CoA transferase-like"/>
    <property type="match status" value="1"/>
</dbReference>
<dbReference type="InterPro" id="IPR024185">
    <property type="entry name" value="FTHF_cligase-like_sf"/>
</dbReference>